<organism evidence="1 2">
    <name type="scientific">Acinetobacter indicus</name>
    <dbReference type="NCBI Taxonomy" id="756892"/>
    <lineage>
        <taxon>Bacteria</taxon>
        <taxon>Pseudomonadati</taxon>
        <taxon>Pseudomonadota</taxon>
        <taxon>Gammaproteobacteria</taxon>
        <taxon>Moraxellales</taxon>
        <taxon>Moraxellaceae</taxon>
        <taxon>Acinetobacter</taxon>
    </lineage>
</organism>
<reference evidence="1 2" key="1">
    <citation type="submission" date="2020-02" db="EMBL/GenBank/DDBJ databases">
        <title>Tigecycline-resistant Acinetobacter species from pigs and migratory birds.</title>
        <authorList>
            <person name="Chen C."/>
            <person name="Sun J."/>
            <person name="Liao X.-P."/>
            <person name="Liu Y.-H."/>
        </authorList>
    </citation>
    <scope>NUCLEOTIDE SEQUENCE [LARGE SCALE GENOMIC DNA]</scope>
    <source>
        <strain evidence="1 2">C15_T</strain>
    </source>
</reference>
<dbReference type="Proteomes" id="UP000593812">
    <property type="component" value="Chromosome"/>
</dbReference>
<sequence length="231" mass="25813">MGMNERTYSNIANSLAKDHLQGLLDSKNNPSDYRVHMEELGKLLAESLVPKLRQSNKCLVISTAEDADFLQAGVKSVLNQNQIANKLAVFWNNHYQLPSKDSVAPIVHKFIEPGFEQADNVIIVKSVMSGSCVVRTNLIAMLNQIKNAKQIFIVSPVIHKNSEKSLIKEFPFEISSKFHFVYFAKDSQKDKNSGEVIPGIGGQVYELLGLVKQPALTSYMPESVERLAFNF</sequence>
<evidence type="ECO:0000313" key="2">
    <source>
        <dbReference type="Proteomes" id="UP000593812"/>
    </source>
</evidence>
<proteinExistence type="predicted"/>
<evidence type="ECO:0000313" key="1">
    <source>
        <dbReference type="EMBL" id="QOW42889.1"/>
    </source>
</evidence>
<accession>A0A856UTG0</accession>
<protein>
    <submittedName>
        <fullName evidence="1">Uncharacterized protein</fullName>
    </submittedName>
</protein>
<name>A0A856UTG0_9GAMM</name>
<dbReference type="AlphaFoldDB" id="A0A856UTG0"/>
<gene>
    <name evidence="1" type="ORF">G0027_08480</name>
</gene>
<dbReference type="EMBL" id="CP048654">
    <property type="protein sequence ID" value="QOW42889.1"/>
    <property type="molecule type" value="Genomic_DNA"/>
</dbReference>